<name>A0ABV1FRJ9_9BACT</name>
<proteinExistence type="predicted"/>
<comment type="caution">
    <text evidence="2">The sequence shown here is derived from an EMBL/GenBank/DDBJ whole genome shotgun (WGS) entry which is preliminary data.</text>
</comment>
<feature type="chain" id="PRO_5046946860" evidence="1">
    <location>
        <begin position="20"/>
        <end position="170"/>
    </location>
</feature>
<dbReference type="RefSeq" id="WP_215760024.1">
    <property type="nucleotide sequence ID" value="NZ_JAHKBE010000027.1"/>
</dbReference>
<protein>
    <submittedName>
        <fullName evidence="2">Uncharacterized protein</fullName>
    </submittedName>
</protein>
<evidence type="ECO:0000256" key="1">
    <source>
        <dbReference type="SAM" id="SignalP"/>
    </source>
</evidence>
<feature type="signal peptide" evidence="1">
    <location>
        <begin position="1"/>
        <end position="19"/>
    </location>
</feature>
<organism evidence="2 3">
    <name type="scientific">Hallella faecis</name>
    <dbReference type="NCBI Taxonomy" id="2841596"/>
    <lineage>
        <taxon>Bacteria</taxon>
        <taxon>Pseudomonadati</taxon>
        <taxon>Bacteroidota</taxon>
        <taxon>Bacteroidia</taxon>
        <taxon>Bacteroidales</taxon>
        <taxon>Prevotellaceae</taxon>
        <taxon>Hallella</taxon>
    </lineage>
</organism>
<reference evidence="2 3" key="1">
    <citation type="submission" date="2024-04" db="EMBL/GenBank/DDBJ databases">
        <title>Human intestinal bacterial collection.</title>
        <authorList>
            <person name="Pauvert C."/>
            <person name="Hitch T.C.A."/>
            <person name="Clavel T."/>
        </authorList>
    </citation>
    <scope>NUCLEOTIDE SEQUENCE [LARGE SCALE GENOMIC DNA]</scope>
    <source>
        <strain evidence="2 3">CLA-AA-H145</strain>
    </source>
</reference>
<keyword evidence="1" id="KW-0732">Signal</keyword>
<evidence type="ECO:0000313" key="3">
    <source>
        <dbReference type="Proteomes" id="UP001487296"/>
    </source>
</evidence>
<dbReference type="EMBL" id="JBBNFP010000028">
    <property type="protein sequence ID" value="MEQ2486978.1"/>
    <property type="molecule type" value="Genomic_DNA"/>
</dbReference>
<evidence type="ECO:0000313" key="2">
    <source>
        <dbReference type="EMBL" id="MEQ2486978.1"/>
    </source>
</evidence>
<accession>A0ABV1FRJ9</accession>
<dbReference type="Proteomes" id="UP001487296">
    <property type="component" value="Unassembled WGS sequence"/>
</dbReference>
<gene>
    <name evidence="2" type="ORF">AAAT34_07900</name>
</gene>
<sequence>MKRLVLFLIAFSLFLCANAQIRDTFYGCKLGVTTKKQLLDNLKQLGHECLYDKENKCYYIKNVTFAGERWNLCQFEFYKDTLALVGFGLLSDNEDVVDLYNRNLENVKTKYSEIEGKMTSDNQNRKLCYFDDGIVVLSIGYKIEEGNHGCLIYQSKKLINQMHEDAYNNI</sequence>
<keyword evidence="3" id="KW-1185">Reference proteome</keyword>